<dbReference type="SMART" id="SM01119">
    <property type="entry name" value="D-ser_dehydrat"/>
    <property type="match status" value="1"/>
</dbReference>
<feature type="domain" description="D-serine dehydratase-like" evidence="1">
    <location>
        <begin position="308"/>
        <end position="405"/>
    </location>
</feature>
<organism evidence="2 3">
    <name type="scientific">Nocardiopsis mwathae</name>
    <dbReference type="NCBI Taxonomy" id="1472723"/>
    <lineage>
        <taxon>Bacteria</taxon>
        <taxon>Bacillati</taxon>
        <taxon>Actinomycetota</taxon>
        <taxon>Actinomycetes</taxon>
        <taxon>Streptosporangiales</taxon>
        <taxon>Nocardiopsidaceae</taxon>
        <taxon>Nocardiopsis</taxon>
    </lineage>
</organism>
<dbReference type="EMBL" id="JACHDS010000001">
    <property type="protein sequence ID" value="MBB6170693.1"/>
    <property type="molecule type" value="Genomic_DNA"/>
</dbReference>
<proteinExistence type="predicted"/>
<dbReference type="Proteomes" id="UP000546642">
    <property type="component" value="Unassembled WGS sequence"/>
</dbReference>
<comment type="caution">
    <text evidence="2">The sequence shown here is derived from an EMBL/GenBank/DDBJ whole genome shotgun (WGS) entry which is preliminary data.</text>
</comment>
<reference evidence="2 3" key="1">
    <citation type="submission" date="2020-08" db="EMBL/GenBank/DDBJ databases">
        <title>Sequencing the genomes of 1000 actinobacteria strains.</title>
        <authorList>
            <person name="Klenk H.-P."/>
        </authorList>
    </citation>
    <scope>NUCLEOTIDE SEQUENCE [LARGE SCALE GENOMIC DNA]</scope>
    <source>
        <strain evidence="2 3">DSM 46659</strain>
    </source>
</reference>
<dbReference type="InterPro" id="IPR051466">
    <property type="entry name" value="D-amino_acid_metab_enzyme"/>
</dbReference>
<sequence length="418" mass="45121">MERVRLDIPEERIDWRAKGFWWPGPAVTTEEFAARRPHLFDGSFTWPVMVARRTALDGNIAALADFARAHGLAFAPHGKTTMAPRLFQAQFDAGAWGLTAATAHQVLAYRRFGVPRVLLANELLDPTALRWIVGELDRDPGFDFLCYVDGAEDGPGLRRAAAAAADRPEGRPLRVLVERGFPGGRTGCRDRGALLSAAAAVAAAPGLELAGVAAYEGGLDTRDAVGDLVRALVADALAMRDRGLTADRPVVSVGGSAWFDVVAEELGGRGDVWPVLRSGAYVAHDDGLYRDTTPFRRTAPADGPLSAALEIWAQVSSVPEEGLAIATVGKREANFDAGFPAPRLLRRADGRIEDASAIEVTGLNDHHAHLRLPADLRPEPGDLVMFGISHPCTAFDRWRFIPVVDDTHTVVDVLTTYF</sequence>
<dbReference type="InterPro" id="IPR029066">
    <property type="entry name" value="PLP-binding_barrel"/>
</dbReference>
<dbReference type="RefSeq" id="WP_184073505.1">
    <property type="nucleotide sequence ID" value="NZ_JACHDS010000001.1"/>
</dbReference>
<dbReference type="PANTHER" id="PTHR28004:SF8">
    <property type="entry name" value="D-SERINE DEAMINASE"/>
    <property type="match status" value="1"/>
</dbReference>
<dbReference type="Gene3D" id="2.40.37.20">
    <property type="entry name" value="D-serine dehydratase-like domain"/>
    <property type="match status" value="1"/>
</dbReference>
<keyword evidence="3" id="KW-1185">Reference proteome</keyword>
<dbReference type="InterPro" id="IPR042208">
    <property type="entry name" value="D-ser_dehydrat-like_sf"/>
</dbReference>
<evidence type="ECO:0000259" key="1">
    <source>
        <dbReference type="SMART" id="SM01119"/>
    </source>
</evidence>
<accession>A0A7W9YEH2</accession>
<evidence type="ECO:0000313" key="2">
    <source>
        <dbReference type="EMBL" id="MBB6170693.1"/>
    </source>
</evidence>
<dbReference type="InterPro" id="IPR026956">
    <property type="entry name" value="D-ser_dehydrat-like_dom"/>
</dbReference>
<protein>
    <submittedName>
        <fullName evidence="2">D-serine deaminase-like pyridoxal phosphate-dependent protein</fullName>
    </submittedName>
</protein>
<dbReference type="Pfam" id="PF14031">
    <property type="entry name" value="D-ser_dehydrat"/>
    <property type="match status" value="1"/>
</dbReference>
<evidence type="ECO:0000313" key="3">
    <source>
        <dbReference type="Proteomes" id="UP000546642"/>
    </source>
</evidence>
<gene>
    <name evidence="2" type="ORF">HNR23_000753</name>
</gene>
<dbReference type="SUPFAM" id="SSF51419">
    <property type="entry name" value="PLP-binding barrel"/>
    <property type="match status" value="1"/>
</dbReference>
<dbReference type="AlphaFoldDB" id="A0A7W9YEH2"/>
<name>A0A7W9YEH2_9ACTN</name>
<dbReference type="PANTHER" id="PTHR28004">
    <property type="entry name" value="ZGC:162816-RELATED"/>
    <property type="match status" value="1"/>
</dbReference>
<dbReference type="Gene3D" id="3.20.20.10">
    <property type="entry name" value="Alanine racemase"/>
    <property type="match status" value="1"/>
</dbReference>